<name>A0AAV4FSG9_9GAST</name>
<protein>
    <submittedName>
        <fullName evidence="2">Uncharacterized protein</fullName>
    </submittedName>
</protein>
<dbReference type="EMBL" id="BMAT01000885">
    <property type="protein sequence ID" value="GFR75170.1"/>
    <property type="molecule type" value="Genomic_DNA"/>
</dbReference>
<feature type="compositionally biased region" description="Polar residues" evidence="1">
    <location>
        <begin position="56"/>
        <end position="70"/>
    </location>
</feature>
<gene>
    <name evidence="2" type="ORF">ElyMa_000448500</name>
</gene>
<reference evidence="2 3" key="1">
    <citation type="journal article" date="2021" name="Elife">
        <title>Chloroplast acquisition without the gene transfer in kleptoplastic sea slugs, Plakobranchus ocellatus.</title>
        <authorList>
            <person name="Maeda T."/>
            <person name="Takahashi S."/>
            <person name="Yoshida T."/>
            <person name="Shimamura S."/>
            <person name="Takaki Y."/>
            <person name="Nagai Y."/>
            <person name="Toyoda A."/>
            <person name="Suzuki Y."/>
            <person name="Arimoto A."/>
            <person name="Ishii H."/>
            <person name="Satoh N."/>
            <person name="Nishiyama T."/>
            <person name="Hasebe M."/>
            <person name="Maruyama T."/>
            <person name="Minagawa J."/>
            <person name="Obokata J."/>
            <person name="Shigenobu S."/>
        </authorList>
    </citation>
    <scope>NUCLEOTIDE SEQUENCE [LARGE SCALE GENOMIC DNA]</scope>
</reference>
<dbReference type="AlphaFoldDB" id="A0AAV4FSG9"/>
<accession>A0AAV4FSG9</accession>
<evidence type="ECO:0000313" key="2">
    <source>
        <dbReference type="EMBL" id="GFR75170.1"/>
    </source>
</evidence>
<evidence type="ECO:0000256" key="1">
    <source>
        <dbReference type="SAM" id="MobiDB-lite"/>
    </source>
</evidence>
<proteinExistence type="predicted"/>
<dbReference type="Proteomes" id="UP000762676">
    <property type="component" value="Unassembled WGS sequence"/>
</dbReference>
<feature type="region of interest" description="Disordered" evidence="1">
    <location>
        <begin position="35"/>
        <end position="71"/>
    </location>
</feature>
<organism evidence="2 3">
    <name type="scientific">Elysia marginata</name>
    <dbReference type="NCBI Taxonomy" id="1093978"/>
    <lineage>
        <taxon>Eukaryota</taxon>
        <taxon>Metazoa</taxon>
        <taxon>Spiralia</taxon>
        <taxon>Lophotrochozoa</taxon>
        <taxon>Mollusca</taxon>
        <taxon>Gastropoda</taxon>
        <taxon>Heterobranchia</taxon>
        <taxon>Euthyneura</taxon>
        <taxon>Panpulmonata</taxon>
        <taxon>Sacoglossa</taxon>
        <taxon>Placobranchoidea</taxon>
        <taxon>Plakobranchidae</taxon>
        <taxon>Elysia</taxon>
    </lineage>
</organism>
<sequence>MAEKEDLSKIPVQLLTFQIQFDELYERIGKLEQESGPVQEDITEAADEPSDHTRSNCKPTTVGPSASTAADIQITKRLRTSTLKELLQRTPVFDNYKSSTIAQWCY</sequence>
<evidence type="ECO:0000313" key="3">
    <source>
        <dbReference type="Proteomes" id="UP000762676"/>
    </source>
</evidence>
<keyword evidence="3" id="KW-1185">Reference proteome</keyword>
<comment type="caution">
    <text evidence="2">The sequence shown here is derived from an EMBL/GenBank/DDBJ whole genome shotgun (WGS) entry which is preliminary data.</text>
</comment>